<accession>A0A4D6L1I1</accession>
<dbReference type="EMBL" id="CP039346">
    <property type="protein sequence ID" value="QCD82334.1"/>
    <property type="molecule type" value="Genomic_DNA"/>
</dbReference>
<proteinExistence type="predicted"/>
<dbReference type="AlphaFoldDB" id="A0A4D6L1I1"/>
<name>A0A4D6L1I1_VIGUN</name>
<evidence type="ECO:0000313" key="2">
    <source>
        <dbReference type="Proteomes" id="UP000501690"/>
    </source>
</evidence>
<keyword evidence="2" id="KW-1185">Reference proteome</keyword>
<dbReference type="Proteomes" id="UP000501690">
    <property type="component" value="Linkage Group LG2"/>
</dbReference>
<evidence type="ECO:0000313" key="1">
    <source>
        <dbReference type="EMBL" id="QCD82334.1"/>
    </source>
</evidence>
<sequence length="92" mass="10287">MTFITIRLADTQIGLVSKIKKTLSLGFVLLNSTNFISRRLADTHMGLFLKLKEIQSPGNPLVNTQIGGLHLQRFPDTWSIHPTVPRVSPLHV</sequence>
<protein>
    <submittedName>
        <fullName evidence="1">Uncharacterized protein</fullName>
    </submittedName>
</protein>
<gene>
    <name evidence="1" type="ORF">DEO72_LG2g2670</name>
</gene>
<reference evidence="1 2" key="1">
    <citation type="submission" date="2019-04" db="EMBL/GenBank/DDBJ databases">
        <title>An improved genome assembly and genetic linkage map for asparagus bean, Vigna unguiculata ssp. sesquipedialis.</title>
        <authorList>
            <person name="Xia Q."/>
            <person name="Zhang R."/>
            <person name="Dong Y."/>
        </authorList>
    </citation>
    <scope>NUCLEOTIDE SEQUENCE [LARGE SCALE GENOMIC DNA]</scope>
    <source>
        <tissue evidence="1">Leaf</tissue>
    </source>
</reference>
<organism evidence="1 2">
    <name type="scientific">Vigna unguiculata</name>
    <name type="common">Cowpea</name>
    <dbReference type="NCBI Taxonomy" id="3917"/>
    <lineage>
        <taxon>Eukaryota</taxon>
        <taxon>Viridiplantae</taxon>
        <taxon>Streptophyta</taxon>
        <taxon>Embryophyta</taxon>
        <taxon>Tracheophyta</taxon>
        <taxon>Spermatophyta</taxon>
        <taxon>Magnoliopsida</taxon>
        <taxon>eudicotyledons</taxon>
        <taxon>Gunneridae</taxon>
        <taxon>Pentapetalae</taxon>
        <taxon>rosids</taxon>
        <taxon>fabids</taxon>
        <taxon>Fabales</taxon>
        <taxon>Fabaceae</taxon>
        <taxon>Papilionoideae</taxon>
        <taxon>50 kb inversion clade</taxon>
        <taxon>NPAAA clade</taxon>
        <taxon>indigoferoid/millettioid clade</taxon>
        <taxon>Phaseoleae</taxon>
        <taxon>Vigna</taxon>
    </lineage>
</organism>